<dbReference type="Proteomes" id="UP000799436">
    <property type="component" value="Unassembled WGS sequence"/>
</dbReference>
<gene>
    <name evidence="2" type="ORF">EJ03DRAFT_327152</name>
</gene>
<proteinExistence type="predicted"/>
<dbReference type="AlphaFoldDB" id="A0A6G1LA32"/>
<evidence type="ECO:0000313" key="3">
    <source>
        <dbReference type="Proteomes" id="UP000799436"/>
    </source>
</evidence>
<dbReference type="EMBL" id="ML995831">
    <property type="protein sequence ID" value="KAF2769791.1"/>
    <property type="molecule type" value="Genomic_DNA"/>
</dbReference>
<evidence type="ECO:0000313" key="2">
    <source>
        <dbReference type="EMBL" id="KAF2769791.1"/>
    </source>
</evidence>
<sequence length="160" mass="17803">MLRHCVPAKSTRGMMETIRHEAAALCSQQPCVPSKKPPNTTTSTSAKEHESQTSAARLTLYPACRLSDAVGLCSQQRHAFLHQSGQRRAHPDLNMIWKPKTPLISSITLKAEQLKSLLLMTLAIMKVLDRLHNYRGESDLYEGCTFDVLCRESIDALAAE</sequence>
<protein>
    <submittedName>
        <fullName evidence="2">Uncharacterized protein</fullName>
    </submittedName>
</protein>
<name>A0A6G1LA32_9PEZI</name>
<feature type="region of interest" description="Disordered" evidence="1">
    <location>
        <begin position="29"/>
        <end position="53"/>
    </location>
</feature>
<keyword evidence="3" id="KW-1185">Reference proteome</keyword>
<organism evidence="2 3">
    <name type="scientific">Teratosphaeria nubilosa</name>
    <dbReference type="NCBI Taxonomy" id="161662"/>
    <lineage>
        <taxon>Eukaryota</taxon>
        <taxon>Fungi</taxon>
        <taxon>Dikarya</taxon>
        <taxon>Ascomycota</taxon>
        <taxon>Pezizomycotina</taxon>
        <taxon>Dothideomycetes</taxon>
        <taxon>Dothideomycetidae</taxon>
        <taxon>Mycosphaerellales</taxon>
        <taxon>Teratosphaeriaceae</taxon>
        <taxon>Teratosphaeria</taxon>
    </lineage>
</organism>
<accession>A0A6G1LA32</accession>
<evidence type="ECO:0000256" key="1">
    <source>
        <dbReference type="SAM" id="MobiDB-lite"/>
    </source>
</evidence>
<feature type="compositionally biased region" description="Low complexity" evidence="1">
    <location>
        <begin position="33"/>
        <end position="45"/>
    </location>
</feature>
<reference evidence="2" key="1">
    <citation type="journal article" date="2020" name="Stud. Mycol.">
        <title>101 Dothideomycetes genomes: a test case for predicting lifestyles and emergence of pathogens.</title>
        <authorList>
            <person name="Haridas S."/>
            <person name="Albert R."/>
            <person name="Binder M."/>
            <person name="Bloem J."/>
            <person name="Labutti K."/>
            <person name="Salamov A."/>
            <person name="Andreopoulos B."/>
            <person name="Baker S."/>
            <person name="Barry K."/>
            <person name="Bills G."/>
            <person name="Bluhm B."/>
            <person name="Cannon C."/>
            <person name="Castanera R."/>
            <person name="Culley D."/>
            <person name="Daum C."/>
            <person name="Ezra D."/>
            <person name="Gonzalez J."/>
            <person name="Henrissat B."/>
            <person name="Kuo A."/>
            <person name="Liang C."/>
            <person name="Lipzen A."/>
            <person name="Lutzoni F."/>
            <person name="Magnuson J."/>
            <person name="Mondo S."/>
            <person name="Nolan M."/>
            <person name="Ohm R."/>
            <person name="Pangilinan J."/>
            <person name="Park H.-J."/>
            <person name="Ramirez L."/>
            <person name="Alfaro M."/>
            <person name="Sun H."/>
            <person name="Tritt A."/>
            <person name="Yoshinaga Y."/>
            <person name="Zwiers L.-H."/>
            <person name="Turgeon B."/>
            <person name="Goodwin S."/>
            <person name="Spatafora J."/>
            <person name="Crous P."/>
            <person name="Grigoriev I."/>
        </authorList>
    </citation>
    <scope>NUCLEOTIDE SEQUENCE</scope>
    <source>
        <strain evidence="2">CBS 116005</strain>
    </source>
</reference>